<dbReference type="Proteomes" id="UP001224775">
    <property type="component" value="Unassembled WGS sequence"/>
</dbReference>
<dbReference type="AlphaFoldDB" id="A0AAD9DFK2"/>
<evidence type="ECO:0000313" key="2">
    <source>
        <dbReference type="Proteomes" id="UP001224775"/>
    </source>
</evidence>
<proteinExistence type="predicted"/>
<keyword evidence="2" id="KW-1185">Reference proteome</keyword>
<gene>
    <name evidence="1" type="ORF">QTG54_005385</name>
</gene>
<comment type="caution">
    <text evidence="1">The sequence shown here is derived from an EMBL/GenBank/DDBJ whole genome shotgun (WGS) entry which is preliminary data.</text>
</comment>
<organism evidence="1 2">
    <name type="scientific">Skeletonema marinoi</name>
    <dbReference type="NCBI Taxonomy" id="267567"/>
    <lineage>
        <taxon>Eukaryota</taxon>
        <taxon>Sar</taxon>
        <taxon>Stramenopiles</taxon>
        <taxon>Ochrophyta</taxon>
        <taxon>Bacillariophyta</taxon>
        <taxon>Coscinodiscophyceae</taxon>
        <taxon>Thalassiosirophycidae</taxon>
        <taxon>Thalassiosirales</taxon>
        <taxon>Skeletonemataceae</taxon>
        <taxon>Skeletonema</taxon>
        <taxon>Skeletonema marinoi-dohrnii complex</taxon>
    </lineage>
</organism>
<sequence length="126" mass="14073">MRSKSLLVPLPDNATEFLLRVWFEGNAHIDDREGYELVHNWLESKGIMIVHNYDGNQTVSLSKEVDCFPISVNTHGGDEQTNNSFTFVDLFAGIGGFRIGWKASEENALVAAKLTPTQEKLIATTF</sequence>
<protein>
    <submittedName>
        <fullName evidence="1">Uncharacterized protein</fullName>
    </submittedName>
</protein>
<reference evidence="1" key="1">
    <citation type="submission" date="2023-06" db="EMBL/GenBank/DDBJ databases">
        <title>Survivors Of The Sea: Transcriptome response of Skeletonema marinoi to long-term dormancy.</title>
        <authorList>
            <person name="Pinder M.I.M."/>
            <person name="Kourtchenko O."/>
            <person name="Robertson E.K."/>
            <person name="Larsson T."/>
            <person name="Maumus F."/>
            <person name="Osuna-Cruz C.M."/>
            <person name="Vancaester E."/>
            <person name="Stenow R."/>
            <person name="Vandepoele K."/>
            <person name="Ploug H."/>
            <person name="Bruchert V."/>
            <person name="Godhe A."/>
            <person name="Topel M."/>
        </authorList>
    </citation>
    <scope>NUCLEOTIDE SEQUENCE</scope>
    <source>
        <strain evidence="1">R05AC</strain>
    </source>
</reference>
<name>A0AAD9DFK2_9STRA</name>
<dbReference type="EMBL" id="JATAAI010000008">
    <property type="protein sequence ID" value="KAK1743788.1"/>
    <property type="molecule type" value="Genomic_DNA"/>
</dbReference>
<accession>A0AAD9DFK2</accession>
<evidence type="ECO:0000313" key="1">
    <source>
        <dbReference type="EMBL" id="KAK1743788.1"/>
    </source>
</evidence>